<dbReference type="OrthoDB" id="5851038at2759"/>
<protein>
    <submittedName>
        <fullName evidence="5">Protein lap4</fullName>
    </submittedName>
</protein>
<name>A0A3P8A4K8_HELPZ</name>
<proteinExistence type="predicted"/>
<feature type="region of interest" description="Disordered" evidence="1">
    <location>
        <begin position="299"/>
        <end position="332"/>
    </location>
</feature>
<feature type="compositionally biased region" description="Polar residues" evidence="1">
    <location>
        <begin position="299"/>
        <end position="316"/>
    </location>
</feature>
<keyword evidence="2" id="KW-0472">Membrane</keyword>
<evidence type="ECO:0000256" key="1">
    <source>
        <dbReference type="SAM" id="MobiDB-lite"/>
    </source>
</evidence>
<keyword evidence="2" id="KW-1133">Transmembrane helix</keyword>
<keyword evidence="2" id="KW-0812">Transmembrane</keyword>
<reference evidence="5" key="2">
    <citation type="submission" date="2019-09" db="UniProtKB">
        <authorList>
            <consortium name="WormBaseParasite"/>
        </authorList>
    </citation>
    <scope>IDENTIFICATION</scope>
</reference>
<dbReference type="AlphaFoldDB" id="A0A3P8A4K8"/>
<organism evidence="3">
    <name type="scientific">Heligmosomoides polygyrus</name>
    <name type="common">Parasitic roundworm</name>
    <dbReference type="NCBI Taxonomy" id="6339"/>
    <lineage>
        <taxon>Eukaryota</taxon>
        <taxon>Metazoa</taxon>
        <taxon>Ecdysozoa</taxon>
        <taxon>Nematoda</taxon>
        <taxon>Chromadorea</taxon>
        <taxon>Rhabditida</taxon>
        <taxon>Rhabditina</taxon>
        <taxon>Rhabditomorpha</taxon>
        <taxon>Strongyloidea</taxon>
        <taxon>Heligmosomidae</taxon>
        <taxon>Heligmosomoides</taxon>
    </lineage>
</organism>
<reference evidence="3 4" key="1">
    <citation type="submission" date="2018-11" db="EMBL/GenBank/DDBJ databases">
        <authorList>
            <consortium name="Pathogen Informatics"/>
        </authorList>
    </citation>
    <scope>NUCLEOTIDE SEQUENCE [LARGE SCALE GENOMIC DNA]</scope>
</reference>
<gene>
    <name evidence="3" type="ORF">HPBE_LOCUS12245</name>
</gene>
<feature type="region of interest" description="Disordered" evidence="1">
    <location>
        <begin position="158"/>
        <end position="194"/>
    </location>
</feature>
<keyword evidence="4" id="KW-1185">Reference proteome</keyword>
<evidence type="ECO:0000313" key="4">
    <source>
        <dbReference type="Proteomes" id="UP000050761"/>
    </source>
</evidence>
<dbReference type="EMBL" id="UZAH01027417">
    <property type="protein sequence ID" value="VDO91464.1"/>
    <property type="molecule type" value="Genomic_DNA"/>
</dbReference>
<sequence length="332" mass="37662">MVFNASLGYDPDEWEECPHKEQFMVFSFFTRLLLSSAAVIFVYIFFRLIENNNSKEDEKDRRKFVKSGKKSVDDADYTVAGTAEDLLKEAQDYMQGIKVKVSPPEADMKTKHQFYDDNKKETFAQYIEEPRRRAEEAQRRASPVPEEQFVDVPSKQWGYQPGTSSGVAAGQVPPDQWSQPRTTAQLSKRISREDEEALRQWEMERERLEAERLAKLQDHEVGGDDSELTSSGLLPASHISFQSQATPEGELDKRTQHIQPGNGLERKLMSEIGQIAEASPAVKRERGLKTVQDVEMRSTLNRASGSNTVEGTQENLTQREKTHGTSSTARVL</sequence>
<dbReference type="WBParaSite" id="HPBE_0001224401-mRNA-1">
    <property type="protein sequence ID" value="HPBE_0001224401-mRNA-1"/>
    <property type="gene ID" value="HPBE_0001224401"/>
</dbReference>
<feature type="transmembrane region" description="Helical" evidence="2">
    <location>
        <begin position="23"/>
        <end position="46"/>
    </location>
</feature>
<evidence type="ECO:0000313" key="3">
    <source>
        <dbReference type="EMBL" id="VDO91464.1"/>
    </source>
</evidence>
<feature type="compositionally biased region" description="Polar residues" evidence="1">
    <location>
        <begin position="176"/>
        <end position="188"/>
    </location>
</feature>
<evidence type="ECO:0000313" key="5">
    <source>
        <dbReference type="WBParaSite" id="HPBE_0001224401-mRNA-1"/>
    </source>
</evidence>
<accession>A0A3P8A4K8</accession>
<dbReference type="Proteomes" id="UP000050761">
    <property type="component" value="Unassembled WGS sequence"/>
</dbReference>
<evidence type="ECO:0000256" key="2">
    <source>
        <dbReference type="SAM" id="Phobius"/>
    </source>
</evidence>